<proteinExistence type="predicted"/>
<keyword evidence="3" id="KW-1185">Reference proteome</keyword>
<comment type="caution">
    <text evidence="2">The sequence shown here is derived from an EMBL/GenBank/DDBJ whole genome shotgun (WGS) entry which is preliminary data.</text>
</comment>
<reference evidence="2 3" key="2">
    <citation type="journal article" date="2019" name="G3 (Bethesda)">
        <title>Hybrid Assembly of the Genome of the Entomopathogenic Nematode Steinernema carpocapsae Identifies the X-Chromosome.</title>
        <authorList>
            <person name="Serra L."/>
            <person name="Macchietto M."/>
            <person name="Macias-Munoz A."/>
            <person name="McGill C.J."/>
            <person name="Rodriguez I.M."/>
            <person name="Rodriguez B."/>
            <person name="Murad R."/>
            <person name="Mortazavi A."/>
        </authorList>
    </citation>
    <scope>NUCLEOTIDE SEQUENCE [LARGE SCALE GENOMIC DNA]</scope>
    <source>
        <strain evidence="2 3">ALL</strain>
    </source>
</reference>
<dbReference type="EMBL" id="AZBU02000001">
    <property type="protein sequence ID" value="TMS39222.1"/>
    <property type="molecule type" value="Genomic_DNA"/>
</dbReference>
<evidence type="ECO:0000313" key="2">
    <source>
        <dbReference type="EMBL" id="TMS39222.1"/>
    </source>
</evidence>
<protein>
    <submittedName>
        <fullName evidence="2">Uncharacterized protein</fullName>
    </submittedName>
</protein>
<name>A0A4U8V0D1_STECR</name>
<organism evidence="2 3">
    <name type="scientific">Steinernema carpocapsae</name>
    <name type="common">Entomopathogenic nematode</name>
    <dbReference type="NCBI Taxonomy" id="34508"/>
    <lineage>
        <taxon>Eukaryota</taxon>
        <taxon>Metazoa</taxon>
        <taxon>Ecdysozoa</taxon>
        <taxon>Nematoda</taxon>
        <taxon>Chromadorea</taxon>
        <taxon>Rhabditida</taxon>
        <taxon>Tylenchina</taxon>
        <taxon>Panagrolaimomorpha</taxon>
        <taxon>Strongyloidoidea</taxon>
        <taxon>Steinernematidae</taxon>
        <taxon>Steinernema</taxon>
    </lineage>
</organism>
<dbReference type="AlphaFoldDB" id="A0A4U8V0D1"/>
<evidence type="ECO:0000256" key="1">
    <source>
        <dbReference type="SAM" id="MobiDB-lite"/>
    </source>
</evidence>
<accession>A0A4U8V0D1</accession>
<feature type="region of interest" description="Disordered" evidence="1">
    <location>
        <begin position="133"/>
        <end position="152"/>
    </location>
</feature>
<dbReference type="Proteomes" id="UP000298663">
    <property type="component" value="Unassembled WGS sequence"/>
</dbReference>
<sequence>MFISACLAARSAGPSFLSVRFRSSRSSLSSPFSTSTLFLPLPQQHHPRKHLPAWAQSLFVVIFSQNVCNRLSFLSLSSLPRAQDQDTPSSDLSSLPGVANGSTRLCQWKLDTTIPVRNGQSLLCRSCDVERGSGESHELAGPLAKDKGRNFL</sequence>
<reference evidence="2 3" key="1">
    <citation type="journal article" date="2015" name="Genome Biol.">
        <title>Comparative genomics of Steinernema reveals deeply conserved gene regulatory networks.</title>
        <authorList>
            <person name="Dillman A.R."/>
            <person name="Macchietto M."/>
            <person name="Porter C.F."/>
            <person name="Rogers A."/>
            <person name="Williams B."/>
            <person name="Antoshechkin I."/>
            <person name="Lee M.M."/>
            <person name="Goodwin Z."/>
            <person name="Lu X."/>
            <person name="Lewis E.E."/>
            <person name="Goodrich-Blair H."/>
            <person name="Stock S.P."/>
            <person name="Adams B.J."/>
            <person name="Sternberg P.W."/>
            <person name="Mortazavi A."/>
        </authorList>
    </citation>
    <scope>NUCLEOTIDE SEQUENCE [LARGE SCALE GENOMIC DNA]</scope>
    <source>
        <strain evidence="2 3">ALL</strain>
    </source>
</reference>
<gene>
    <name evidence="2" type="ORF">L596_005783</name>
</gene>
<evidence type="ECO:0000313" key="3">
    <source>
        <dbReference type="Proteomes" id="UP000298663"/>
    </source>
</evidence>